<sequence>MKKLILILFVITSCILFSDTVVLKDGSQIKGEIQTINSGVLSIKSLVGQIVSYTDIVKEVYFDEQATPTSGVWIEPNEGEWIRIPGKLTKFDGNSGTVLLPDSGTFVFSSREAIKYINFIESSTELDLSQNTSVVPGKTDKLKVTLKNGDTFSAVFSSRLGDIITFIVERGIISIPTNLIEKVIFPENSKYNSLFTLKDGAKIYAKILKFESNSFLIETAIGVIFIDLKMVHNIELLF</sequence>
<dbReference type="RefSeq" id="WP_184618571.1">
    <property type="nucleotide sequence ID" value="NZ_JACHEX010000001.1"/>
</dbReference>
<reference evidence="1 2" key="1">
    <citation type="submission" date="2020-08" db="EMBL/GenBank/DDBJ databases">
        <title>Genomic Encyclopedia of Type Strains, Phase IV (KMG-IV): sequencing the most valuable type-strain genomes for metagenomic binning, comparative biology and taxonomic classification.</title>
        <authorList>
            <person name="Goeker M."/>
        </authorList>
    </citation>
    <scope>NUCLEOTIDE SEQUENCE [LARGE SCALE GENOMIC DNA]</scope>
    <source>
        <strain evidence="1 2">DSM 13481</strain>
    </source>
</reference>
<dbReference type="EMBL" id="JACHEX010000001">
    <property type="protein sequence ID" value="MBB6061815.1"/>
    <property type="molecule type" value="Genomic_DNA"/>
</dbReference>
<proteinExistence type="predicted"/>
<name>A0A841GII8_9BACT</name>
<gene>
    <name evidence="1" type="ORF">HNP65_000237</name>
</gene>
<dbReference type="AlphaFoldDB" id="A0A841GII8"/>
<dbReference type="Proteomes" id="UP000555828">
    <property type="component" value="Unassembled WGS sequence"/>
</dbReference>
<evidence type="ECO:0000313" key="1">
    <source>
        <dbReference type="EMBL" id="MBB6061815.1"/>
    </source>
</evidence>
<evidence type="ECO:0000313" key="2">
    <source>
        <dbReference type="Proteomes" id="UP000555828"/>
    </source>
</evidence>
<organism evidence="1 2">
    <name type="scientific">Thermosipho japonicus</name>
    <dbReference type="NCBI Taxonomy" id="90323"/>
    <lineage>
        <taxon>Bacteria</taxon>
        <taxon>Thermotogati</taxon>
        <taxon>Thermotogota</taxon>
        <taxon>Thermotogae</taxon>
        <taxon>Thermotogales</taxon>
        <taxon>Fervidobacteriaceae</taxon>
        <taxon>Thermosipho</taxon>
    </lineage>
</organism>
<comment type="caution">
    <text evidence="1">The sequence shown here is derived from an EMBL/GenBank/DDBJ whole genome shotgun (WGS) entry which is preliminary data.</text>
</comment>
<keyword evidence="2" id="KW-1185">Reference proteome</keyword>
<protein>
    <submittedName>
        <fullName evidence="1">Uncharacterized protein</fullName>
    </submittedName>
</protein>
<accession>A0A841GII8</accession>